<sequence>MENILALPIGTEINHYVIESVLGQGGFGVVYKAHHAHLDEEVVIKEFLPVELASRQGETVTPHGTSKQDVYGDCLRRFMEEGRTLVKLRHPNVVRCRDLFTTNGTAYLVMDFEDGLALDELITSLESQGQHYSQEQLMHFLLPLADGLSYIHSQGVLHRDIKPANIFIRRSDGSPVLIDFGAAKQNFALASQSQAPYTEFYAPMEQIEGGGEAKPTIDIHAFGALIYRIVTGTKGTKAESRTLAFAMGKPDPLTSASELKKGDYSMSLMSLVDDCLQFKASDRPQTMEKVKERLLSIESKDQIDGPDASTLLAKLDDLISLAGSDGEISEAEMKLILDKAVMLTIDPASAQQYVVAKATKNGWKIESKSTQPPPVPPPPPPSPPPPPFPKDDKDSAEKPKPAGQPVWPTEEKTGSSGGMKWVLLSFVFIAIAVGGFYGYTAYEEKQLELAKHKRYLAQKQRELDKQKREQAEQLAREQAERDKRNADDQAWNAAAKINSRSSYQNYLDLQPEGRYRTSAQNRIDEFDRIAQQRKFDDRDKKAWEKAKSANTAMDYDGYLDAYPAGDYRANAEAALRQLSKEGLNPSDAVEQFRLGNDYRNGKDVEKSYPQAIYWYTRSSAQGHGGSSNNLGFMHEYGYGLKKSSKEAAKWYMKGAEQGDDYAQNNIGILYRDGDGVTQSHSEAVKWFRKSVEQDNADALVNLGLQYSRGDGVPQNKAEAARLYLAAAEKGDEWGQNNLGALYRNGEGVQQSHTEAIKWFRKSADQGHASAQVNLGLQYERGHGVTQSNTEAVKWYRKAAEQGNVWGQYDLGLCYEYGRGVNKSLSTAIEWYKKAARGGHKSSQERLTEKGYTW</sequence>
<dbReference type="InterPro" id="IPR006597">
    <property type="entry name" value="Sel1-like"/>
</dbReference>
<dbReference type="SMART" id="SM00220">
    <property type="entry name" value="S_TKc"/>
    <property type="match status" value="1"/>
</dbReference>
<dbReference type="Proteomes" id="UP000006334">
    <property type="component" value="Unassembled WGS sequence"/>
</dbReference>
<dbReference type="Gene3D" id="3.30.200.20">
    <property type="entry name" value="Phosphorylase Kinase, domain 1"/>
    <property type="match status" value="1"/>
</dbReference>
<dbReference type="EMBL" id="BAEN01000004">
    <property type="protein sequence ID" value="GAC12761.1"/>
    <property type="molecule type" value="Genomic_DNA"/>
</dbReference>
<dbReference type="AlphaFoldDB" id="K6XM74"/>
<proteinExistence type="predicted"/>
<dbReference type="eggNOG" id="COG0790">
    <property type="taxonomic scope" value="Bacteria"/>
</dbReference>
<feature type="compositionally biased region" description="Basic and acidic residues" evidence="4">
    <location>
        <begin position="389"/>
        <end position="400"/>
    </location>
</feature>
<dbReference type="CDD" id="cd14014">
    <property type="entry name" value="STKc_PknB_like"/>
    <property type="match status" value="1"/>
</dbReference>
<comment type="caution">
    <text evidence="6">The sequence shown here is derived from an EMBL/GenBank/DDBJ whole genome shotgun (WGS) entry which is preliminary data.</text>
</comment>
<dbReference type="SUPFAM" id="SSF56112">
    <property type="entry name" value="Protein kinase-like (PK-like)"/>
    <property type="match status" value="1"/>
</dbReference>
<evidence type="ECO:0000313" key="7">
    <source>
        <dbReference type="Proteomes" id="UP000006334"/>
    </source>
</evidence>
<dbReference type="Pfam" id="PF00069">
    <property type="entry name" value="Pkinase"/>
    <property type="match status" value="1"/>
</dbReference>
<dbReference type="SUPFAM" id="SSF81901">
    <property type="entry name" value="HCP-like"/>
    <property type="match status" value="2"/>
</dbReference>
<dbReference type="STRING" id="1127673.GLIP_0106"/>
<evidence type="ECO:0000256" key="3">
    <source>
        <dbReference type="PROSITE-ProRule" id="PRU10141"/>
    </source>
</evidence>
<dbReference type="eggNOG" id="COG0515">
    <property type="taxonomic scope" value="Bacteria"/>
</dbReference>
<evidence type="ECO:0000256" key="2">
    <source>
        <dbReference type="ARBA" id="ARBA00022840"/>
    </source>
</evidence>
<dbReference type="Pfam" id="PF08238">
    <property type="entry name" value="Sel1"/>
    <property type="match status" value="7"/>
</dbReference>
<organism evidence="6 7">
    <name type="scientific">Aliiglaciecola lipolytica E3</name>
    <dbReference type="NCBI Taxonomy" id="1127673"/>
    <lineage>
        <taxon>Bacteria</taxon>
        <taxon>Pseudomonadati</taxon>
        <taxon>Pseudomonadota</taxon>
        <taxon>Gammaproteobacteria</taxon>
        <taxon>Alteromonadales</taxon>
        <taxon>Alteromonadaceae</taxon>
        <taxon>Aliiglaciecola</taxon>
    </lineage>
</organism>
<dbReference type="PANTHER" id="PTHR11102">
    <property type="entry name" value="SEL-1-LIKE PROTEIN"/>
    <property type="match status" value="1"/>
</dbReference>
<feature type="region of interest" description="Disordered" evidence="4">
    <location>
        <begin position="461"/>
        <end position="489"/>
    </location>
</feature>
<keyword evidence="1 3" id="KW-0547">Nucleotide-binding</keyword>
<dbReference type="InterPro" id="IPR011990">
    <property type="entry name" value="TPR-like_helical_dom_sf"/>
</dbReference>
<protein>
    <recommendedName>
        <fullName evidence="5">Protein kinase domain-containing protein</fullName>
    </recommendedName>
</protein>
<feature type="compositionally biased region" description="Pro residues" evidence="4">
    <location>
        <begin position="371"/>
        <end position="388"/>
    </location>
</feature>
<dbReference type="Gene3D" id="1.25.40.10">
    <property type="entry name" value="Tetratricopeptide repeat domain"/>
    <property type="match status" value="1"/>
</dbReference>
<dbReference type="SMART" id="SM00671">
    <property type="entry name" value="SEL1"/>
    <property type="match status" value="7"/>
</dbReference>
<dbReference type="InterPro" id="IPR011009">
    <property type="entry name" value="Kinase-like_dom_sf"/>
</dbReference>
<feature type="compositionally biased region" description="Basic and acidic residues" evidence="4">
    <location>
        <begin position="461"/>
        <end position="487"/>
    </location>
</feature>
<evidence type="ECO:0000313" key="6">
    <source>
        <dbReference type="EMBL" id="GAC12761.1"/>
    </source>
</evidence>
<gene>
    <name evidence="6" type="ORF">GLIP_0106</name>
</gene>
<dbReference type="RefSeq" id="WP_008842581.1">
    <property type="nucleotide sequence ID" value="NZ_BAEN01000004.1"/>
</dbReference>
<dbReference type="PROSITE" id="PS00107">
    <property type="entry name" value="PROTEIN_KINASE_ATP"/>
    <property type="match status" value="1"/>
</dbReference>
<keyword evidence="7" id="KW-1185">Reference proteome</keyword>
<dbReference type="PROSITE" id="PS00108">
    <property type="entry name" value="PROTEIN_KINASE_ST"/>
    <property type="match status" value="1"/>
</dbReference>
<evidence type="ECO:0000259" key="5">
    <source>
        <dbReference type="PROSITE" id="PS50011"/>
    </source>
</evidence>
<dbReference type="InterPro" id="IPR050767">
    <property type="entry name" value="Sel1_AlgK"/>
</dbReference>
<dbReference type="PROSITE" id="PS50011">
    <property type="entry name" value="PROTEIN_KINASE_DOM"/>
    <property type="match status" value="1"/>
</dbReference>
<feature type="binding site" evidence="3">
    <location>
        <position position="45"/>
    </location>
    <ligand>
        <name>ATP</name>
        <dbReference type="ChEBI" id="CHEBI:30616"/>
    </ligand>
</feature>
<accession>K6XM74</accession>
<dbReference type="OrthoDB" id="9801841at2"/>
<reference evidence="6 7" key="1">
    <citation type="journal article" date="2017" name="Antonie Van Leeuwenhoek">
        <title>Rhizobium rhizosphaerae sp. nov., a novel species isolated from rice rhizosphere.</title>
        <authorList>
            <person name="Zhao J.J."/>
            <person name="Zhang J."/>
            <person name="Zhang R.J."/>
            <person name="Zhang C.W."/>
            <person name="Yin H.Q."/>
            <person name="Zhang X.X."/>
        </authorList>
    </citation>
    <scope>NUCLEOTIDE SEQUENCE [LARGE SCALE GENOMIC DNA]</scope>
    <source>
        <strain evidence="6 7">E3</strain>
    </source>
</reference>
<evidence type="ECO:0000256" key="1">
    <source>
        <dbReference type="ARBA" id="ARBA00022741"/>
    </source>
</evidence>
<dbReference type="PANTHER" id="PTHR11102:SF160">
    <property type="entry name" value="ERAD-ASSOCIATED E3 UBIQUITIN-PROTEIN LIGASE COMPONENT HRD3"/>
    <property type="match status" value="1"/>
</dbReference>
<dbReference type="Gene3D" id="1.10.510.10">
    <property type="entry name" value="Transferase(Phosphotransferase) domain 1"/>
    <property type="match status" value="1"/>
</dbReference>
<keyword evidence="2 3" id="KW-0067">ATP-binding</keyword>
<name>K6XM74_9ALTE</name>
<dbReference type="InterPro" id="IPR008271">
    <property type="entry name" value="Ser/Thr_kinase_AS"/>
</dbReference>
<evidence type="ECO:0000256" key="4">
    <source>
        <dbReference type="SAM" id="MobiDB-lite"/>
    </source>
</evidence>
<dbReference type="InterPro" id="IPR017441">
    <property type="entry name" value="Protein_kinase_ATP_BS"/>
</dbReference>
<dbReference type="GO" id="GO:0004672">
    <property type="term" value="F:protein kinase activity"/>
    <property type="evidence" value="ECO:0007669"/>
    <property type="project" value="InterPro"/>
</dbReference>
<feature type="domain" description="Protein kinase" evidence="5">
    <location>
        <begin position="16"/>
        <end position="295"/>
    </location>
</feature>
<feature type="region of interest" description="Disordered" evidence="4">
    <location>
        <begin position="365"/>
        <end position="416"/>
    </location>
</feature>
<dbReference type="InterPro" id="IPR000719">
    <property type="entry name" value="Prot_kinase_dom"/>
</dbReference>
<dbReference type="GO" id="GO:0005524">
    <property type="term" value="F:ATP binding"/>
    <property type="evidence" value="ECO:0007669"/>
    <property type="project" value="UniProtKB-UniRule"/>
</dbReference>